<gene>
    <name evidence="1" type="ORF">JKG68_28380</name>
</gene>
<name>A0A936ZCT5_9HYPH</name>
<proteinExistence type="predicted"/>
<evidence type="ECO:0000313" key="1">
    <source>
        <dbReference type="EMBL" id="MBL0407827.1"/>
    </source>
</evidence>
<keyword evidence="2" id="KW-1185">Reference proteome</keyword>
<protein>
    <recommendedName>
        <fullName evidence="3">DUF2188 domain-containing protein</fullName>
    </recommendedName>
</protein>
<dbReference type="EMBL" id="JAEQMY010000117">
    <property type="protein sequence ID" value="MBL0407827.1"/>
    <property type="molecule type" value="Genomic_DNA"/>
</dbReference>
<evidence type="ECO:0000313" key="2">
    <source>
        <dbReference type="Proteomes" id="UP000605848"/>
    </source>
</evidence>
<reference evidence="1" key="1">
    <citation type="submission" date="2021-01" db="EMBL/GenBank/DDBJ databases">
        <title>Microvirga sp.</title>
        <authorList>
            <person name="Kim M.K."/>
        </authorList>
    </citation>
    <scope>NUCLEOTIDE SEQUENCE</scope>
    <source>
        <strain evidence="1">5420S-16</strain>
    </source>
</reference>
<sequence>MTTEFYVVRHHGAWRIRVNGKHRGEYNSRVSAINAAMTEAESAGPGAKVFSTGIVSQFSAEWPSKDGVNSLPL</sequence>
<dbReference type="RefSeq" id="WP_202065361.1">
    <property type="nucleotide sequence ID" value="NZ_JAEQMY010000117.1"/>
</dbReference>
<dbReference type="Proteomes" id="UP000605848">
    <property type="component" value="Unassembled WGS sequence"/>
</dbReference>
<comment type="caution">
    <text evidence="1">The sequence shown here is derived from an EMBL/GenBank/DDBJ whole genome shotgun (WGS) entry which is preliminary data.</text>
</comment>
<dbReference type="AlphaFoldDB" id="A0A936ZCT5"/>
<evidence type="ECO:0008006" key="3">
    <source>
        <dbReference type="Google" id="ProtNLM"/>
    </source>
</evidence>
<accession>A0A936ZCT5</accession>
<organism evidence="1 2">
    <name type="scientific">Microvirga aerilata</name>
    <dbReference type="NCBI Taxonomy" id="670292"/>
    <lineage>
        <taxon>Bacteria</taxon>
        <taxon>Pseudomonadati</taxon>
        <taxon>Pseudomonadota</taxon>
        <taxon>Alphaproteobacteria</taxon>
        <taxon>Hyphomicrobiales</taxon>
        <taxon>Methylobacteriaceae</taxon>
        <taxon>Microvirga</taxon>
    </lineage>
</organism>